<dbReference type="EC" id="2.4.-.-" evidence="3"/>
<reference evidence="3" key="1">
    <citation type="submission" date="2021-05" db="EMBL/GenBank/DDBJ databases">
        <authorList>
            <person name="Pietrasiak N."/>
            <person name="Ward R."/>
            <person name="Stajich J.E."/>
            <person name="Kurbessoian T."/>
        </authorList>
    </citation>
    <scope>NUCLEOTIDE SEQUENCE</scope>
    <source>
        <strain evidence="3">GSE-TBD4-15B</strain>
    </source>
</reference>
<dbReference type="SUPFAM" id="SSF53448">
    <property type="entry name" value="Nucleotide-diphospho-sugar transferases"/>
    <property type="match status" value="1"/>
</dbReference>
<dbReference type="PANTHER" id="PTHR43685:SF2">
    <property type="entry name" value="GLYCOSYLTRANSFERASE 2-LIKE DOMAIN-CONTAINING PROTEIN"/>
    <property type="match status" value="1"/>
</dbReference>
<name>A0A951U6P1_9CYAN</name>
<evidence type="ECO:0000313" key="4">
    <source>
        <dbReference type="Proteomes" id="UP000707356"/>
    </source>
</evidence>
<reference evidence="3" key="2">
    <citation type="journal article" date="2022" name="Microbiol. Resour. Announc.">
        <title>Metagenome Sequencing to Explore Phylogenomics of Terrestrial Cyanobacteria.</title>
        <authorList>
            <person name="Ward R.D."/>
            <person name="Stajich J.E."/>
            <person name="Johansen J.R."/>
            <person name="Huntemann M."/>
            <person name="Clum A."/>
            <person name="Foster B."/>
            <person name="Foster B."/>
            <person name="Roux S."/>
            <person name="Palaniappan K."/>
            <person name="Varghese N."/>
            <person name="Mukherjee S."/>
            <person name="Reddy T.B.K."/>
            <person name="Daum C."/>
            <person name="Copeland A."/>
            <person name="Chen I.A."/>
            <person name="Ivanova N.N."/>
            <person name="Kyrpides N.C."/>
            <person name="Shapiro N."/>
            <person name="Eloe-Fadrosh E.A."/>
            <person name="Pietrasiak N."/>
        </authorList>
    </citation>
    <scope>NUCLEOTIDE SEQUENCE</scope>
    <source>
        <strain evidence="3">GSE-TBD4-15B</strain>
    </source>
</reference>
<evidence type="ECO:0000259" key="2">
    <source>
        <dbReference type="Pfam" id="PF00535"/>
    </source>
</evidence>
<dbReference type="Gene3D" id="3.90.550.10">
    <property type="entry name" value="Spore Coat Polysaccharide Biosynthesis Protein SpsA, Chain A"/>
    <property type="match status" value="1"/>
</dbReference>
<dbReference type="Proteomes" id="UP000707356">
    <property type="component" value="Unassembled WGS sequence"/>
</dbReference>
<keyword evidence="1" id="KW-0472">Membrane</keyword>
<dbReference type="CDD" id="cd00761">
    <property type="entry name" value="Glyco_tranf_GTA_type"/>
    <property type="match status" value="1"/>
</dbReference>
<feature type="transmembrane region" description="Helical" evidence="1">
    <location>
        <begin position="251"/>
        <end position="281"/>
    </location>
</feature>
<evidence type="ECO:0000313" key="3">
    <source>
        <dbReference type="EMBL" id="MBW4467716.1"/>
    </source>
</evidence>
<dbReference type="InterPro" id="IPR001173">
    <property type="entry name" value="Glyco_trans_2-like"/>
</dbReference>
<keyword evidence="3" id="KW-0328">Glycosyltransferase</keyword>
<feature type="domain" description="Glycosyltransferase 2-like" evidence="2">
    <location>
        <begin position="18"/>
        <end position="142"/>
    </location>
</feature>
<evidence type="ECO:0000256" key="1">
    <source>
        <dbReference type="SAM" id="Phobius"/>
    </source>
</evidence>
<keyword evidence="1" id="KW-0812">Transmembrane</keyword>
<keyword evidence="3" id="KW-0808">Transferase</keyword>
<feature type="transmembrane region" description="Helical" evidence="1">
    <location>
        <begin position="293"/>
        <end position="312"/>
    </location>
</feature>
<dbReference type="AlphaFoldDB" id="A0A951U6P1"/>
<keyword evidence="1" id="KW-1133">Transmembrane helix</keyword>
<dbReference type="EMBL" id="JAHHHV010000079">
    <property type="protein sequence ID" value="MBW4467716.1"/>
    <property type="molecule type" value="Genomic_DNA"/>
</dbReference>
<proteinExistence type="predicted"/>
<accession>A0A951U6P1</accession>
<comment type="caution">
    <text evidence="3">The sequence shown here is derived from an EMBL/GenBank/DDBJ whole genome shotgun (WGS) entry which is preliminary data.</text>
</comment>
<gene>
    <name evidence="3" type="ORF">KME07_20000</name>
</gene>
<dbReference type="InterPro" id="IPR029044">
    <property type="entry name" value="Nucleotide-diphossugar_trans"/>
</dbReference>
<protein>
    <submittedName>
        <fullName evidence="3">Glycosyltransferase</fullName>
        <ecNumber evidence="3">2.4.-.-</ecNumber>
    </submittedName>
</protein>
<dbReference type="PANTHER" id="PTHR43685">
    <property type="entry name" value="GLYCOSYLTRANSFERASE"/>
    <property type="match status" value="1"/>
</dbReference>
<dbReference type="InterPro" id="IPR050834">
    <property type="entry name" value="Glycosyltransf_2"/>
</dbReference>
<organism evidence="3 4">
    <name type="scientific">Pegethrix bostrychoides GSE-TBD4-15B</name>
    <dbReference type="NCBI Taxonomy" id="2839662"/>
    <lineage>
        <taxon>Bacteria</taxon>
        <taxon>Bacillati</taxon>
        <taxon>Cyanobacteriota</taxon>
        <taxon>Cyanophyceae</taxon>
        <taxon>Oculatellales</taxon>
        <taxon>Oculatellaceae</taxon>
        <taxon>Pegethrix</taxon>
    </lineage>
</organism>
<sequence>MLQVSQITNQIGVVAIGRNEGERLVRCLKSLLAQLPAGMPIVYVDSGSTDGSVEMAQALGVHTIGLDLSIPFTMARGRNTGFQHLVEQFPQIEYVQFIDGDCELLPNWIDRALAVISADPKLAVVCGRRRERFPEASPYNRLADMEWNTAIGETDACGGDALMRVSAIQAVGGYNPSLIAGEEPEMCVRLRQQGWKIRRIEADMTLHDAAMLKFGQWWKRTVRGGWAMAAGAALHGATPERYRVKETRSRWIWGLFVPILALGLAPFTRGLSLLLLLGYVWQLWKVYQYRQQFQDAAAAAWLYAFFCVLGKFPEMLGQAQYWLTRWRGQQATLIEYKAPAGTLNKSAL</sequence>
<dbReference type="GO" id="GO:0016757">
    <property type="term" value="F:glycosyltransferase activity"/>
    <property type="evidence" value="ECO:0007669"/>
    <property type="project" value="UniProtKB-KW"/>
</dbReference>
<dbReference type="Pfam" id="PF00535">
    <property type="entry name" value="Glycos_transf_2"/>
    <property type="match status" value="1"/>
</dbReference>